<dbReference type="Pfam" id="PF13692">
    <property type="entry name" value="Glyco_trans_1_4"/>
    <property type="match status" value="1"/>
</dbReference>
<organism evidence="1 2">
    <name type="scientific">Parapedobacter luteus</name>
    <dbReference type="NCBI Taxonomy" id="623280"/>
    <lineage>
        <taxon>Bacteria</taxon>
        <taxon>Pseudomonadati</taxon>
        <taxon>Bacteroidota</taxon>
        <taxon>Sphingobacteriia</taxon>
        <taxon>Sphingobacteriales</taxon>
        <taxon>Sphingobacteriaceae</taxon>
        <taxon>Parapedobacter</taxon>
    </lineage>
</organism>
<dbReference type="OrthoDB" id="9816564at2"/>
<dbReference type="EMBL" id="FUYS01000004">
    <property type="protein sequence ID" value="SKB55004.1"/>
    <property type="molecule type" value="Genomic_DNA"/>
</dbReference>
<keyword evidence="1" id="KW-0808">Transferase</keyword>
<protein>
    <submittedName>
        <fullName evidence="1">Glycosyltransferase involved in cell wall bisynthesis</fullName>
    </submittedName>
</protein>
<keyword evidence="2" id="KW-1185">Reference proteome</keyword>
<proteinExistence type="predicted"/>
<reference evidence="1 2" key="1">
    <citation type="submission" date="2017-02" db="EMBL/GenBank/DDBJ databases">
        <authorList>
            <person name="Peterson S.W."/>
        </authorList>
    </citation>
    <scope>NUCLEOTIDE SEQUENCE [LARGE SCALE GENOMIC DNA]</scope>
    <source>
        <strain evidence="1 2">DSM 22899</strain>
    </source>
</reference>
<dbReference type="Gene3D" id="3.40.50.2000">
    <property type="entry name" value="Glycogen Phosphorylase B"/>
    <property type="match status" value="1"/>
</dbReference>
<evidence type="ECO:0000313" key="1">
    <source>
        <dbReference type="EMBL" id="SKB55004.1"/>
    </source>
</evidence>
<accession>A0A1T5C6F1</accession>
<dbReference type="SUPFAM" id="SSF53756">
    <property type="entry name" value="UDP-Glycosyltransferase/glycogen phosphorylase"/>
    <property type="match status" value="1"/>
</dbReference>
<dbReference type="STRING" id="623280.SAMN05660226_01900"/>
<dbReference type="GO" id="GO:0016740">
    <property type="term" value="F:transferase activity"/>
    <property type="evidence" value="ECO:0007669"/>
    <property type="project" value="UniProtKB-KW"/>
</dbReference>
<name>A0A1T5C6F1_9SPHI</name>
<dbReference type="Proteomes" id="UP000190541">
    <property type="component" value="Unassembled WGS sequence"/>
</dbReference>
<sequence>MVNENIVIVGQQPWDTAIGSNCKDIALVFSKHNRVLYVNSPLDRITSMRSRNDPGIRKRLDVISGKSEGLIELAPNLWNLYPDCMVESINWLSNKWLFDKINQANNRRFADAIRKALKRLGFDQFYLFNDNEIIKCHYLADLLKPKRSVYYSRDYILATPYWKKHGAWLEPRVIAMNDVCVANSLYLADYCKQYNPNAHYVGQGCDFRYFSFGKTYPVPPELQGIDTPIIGYVGALQSIRLDVSLLERLASERTDWTLVLVGPEDEVFQKSKLHELSNVRFIGLKPLSTLAHYISRFDVCVNPQAVNDLTIGNYPRKVDEYLALGKPVVATRTRAMAEFGDIVYLADSAHDYPRLIELALQEDSVAVRRRRADIAGNHTWENSVEKIYKAMKLA</sequence>
<dbReference type="RefSeq" id="WP_079716612.1">
    <property type="nucleotide sequence ID" value="NZ_FUYS01000004.1"/>
</dbReference>
<evidence type="ECO:0000313" key="2">
    <source>
        <dbReference type="Proteomes" id="UP000190541"/>
    </source>
</evidence>
<dbReference type="AlphaFoldDB" id="A0A1T5C6F1"/>
<gene>
    <name evidence="1" type="ORF">SAMN05660226_01900</name>
</gene>